<gene>
    <name evidence="1" type="ORF">B296_00006480</name>
</gene>
<dbReference type="Proteomes" id="UP000287651">
    <property type="component" value="Unassembled WGS sequence"/>
</dbReference>
<sequence length="66" mass="7384">MSEDKAEVTVCLSNDQGELLEGHNSVEAGGQKGEEATTSPVGLNYLKAKRRLERRWTRRSTIVPQR</sequence>
<dbReference type="AlphaFoldDB" id="A0A427ABZ5"/>
<organism evidence="1 2">
    <name type="scientific">Ensete ventricosum</name>
    <name type="common">Abyssinian banana</name>
    <name type="synonym">Musa ensete</name>
    <dbReference type="NCBI Taxonomy" id="4639"/>
    <lineage>
        <taxon>Eukaryota</taxon>
        <taxon>Viridiplantae</taxon>
        <taxon>Streptophyta</taxon>
        <taxon>Embryophyta</taxon>
        <taxon>Tracheophyta</taxon>
        <taxon>Spermatophyta</taxon>
        <taxon>Magnoliopsida</taxon>
        <taxon>Liliopsida</taxon>
        <taxon>Zingiberales</taxon>
        <taxon>Musaceae</taxon>
        <taxon>Ensete</taxon>
    </lineage>
</organism>
<proteinExistence type="predicted"/>
<reference evidence="1 2" key="1">
    <citation type="journal article" date="2014" name="Agronomy (Basel)">
        <title>A Draft Genome Sequence for Ensete ventricosum, the Drought-Tolerant Tree Against Hunger.</title>
        <authorList>
            <person name="Harrison J."/>
            <person name="Moore K.A."/>
            <person name="Paszkiewicz K."/>
            <person name="Jones T."/>
            <person name="Grant M."/>
            <person name="Ambacheew D."/>
            <person name="Muzemil S."/>
            <person name="Studholme D.J."/>
        </authorList>
    </citation>
    <scope>NUCLEOTIDE SEQUENCE [LARGE SCALE GENOMIC DNA]</scope>
</reference>
<comment type="caution">
    <text evidence="1">The sequence shown here is derived from an EMBL/GenBank/DDBJ whole genome shotgun (WGS) entry which is preliminary data.</text>
</comment>
<evidence type="ECO:0000313" key="2">
    <source>
        <dbReference type="Proteomes" id="UP000287651"/>
    </source>
</evidence>
<dbReference type="EMBL" id="AMZH03003008">
    <property type="protein sequence ID" value="RRT73722.1"/>
    <property type="molecule type" value="Genomic_DNA"/>
</dbReference>
<protein>
    <submittedName>
        <fullName evidence="1">Uncharacterized protein</fullName>
    </submittedName>
</protein>
<accession>A0A427ABZ5</accession>
<evidence type="ECO:0000313" key="1">
    <source>
        <dbReference type="EMBL" id="RRT73722.1"/>
    </source>
</evidence>
<name>A0A427ABZ5_ENSVE</name>